<organism evidence="1 2">
    <name type="scientific">Aspergillus heteromorphus CBS 117.55</name>
    <dbReference type="NCBI Taxonomy" id="1448321"/>
    <lineage>
        <taxon>Eukaryota</taxon>
        <taxon>Fungi</taxon>
        <taxon>Dikarya</taxon>
        <taxon>Ascomycota</taxon>
        <taxon>Pezizomycotina</taxon>
        <taxon>Eurotiomycetes</taxon>
        <taxon>Eurotiomycetidae</taxon>
        <taxon>Eurotiales</taxon>
        <taxon>Aspergillaceae</taxon>
        <taxon>Aspergillus</taxon>
        <taxon>Aspergillus subgen. Circumdati</taxon>
    </lineage>
</organism>
<accession>A0A317UUN7</accession>
<dbReference type="Proteomes" id="UP000247233">
    <property type="component" value="Unassembled WGS sequence"/>
</dbReference>
<reference evidence="1 2" key="1">
    <citation type="submission" date="2016-12" db="EMBL/GenBank/DDBJ databases">
        <title>The genomes of Aspergillus section Nigri reveals drivers in fungal speciation.</title>
        <authorList>
            <consortium name="DOE Joint Genome Institute"/>
            <person name="Vesth T.C."/>
            <person name="Nybo J."/>
            <person name="Theobald S."/>
            <person name="Brandl J."/>
            <person name="Frisvad J.C."/>
            <person name="Nielsen K.F."/>
            <person name="Lyhne E.K."/>
            <person name="Kogle M.E."/>
            <person name="Kuo A."/>
            <person name="Riley R."/>
            <person name="Clum A."/>
            <person name="Nolan M."/>
            <person name="Lipzen A."/>
            <person name="Salamov A."/>
            <person name="Henrissat B."/>
            <person name="Wiebenga A."/>
            <person name="De Vries R.P."/>
            <person name="Grigoriev I.V."/>
            <person name="Mortensen U.H."/>
            <person name="Andersen M.R."/>
            <person name="Baker S.E."/>
        </authorList>
    </citation>
    <scope>NUCLEOTIDE SEQUENCE [LARGE SCALE GENOMIC DNA]</scope>
    <source>
        <strain evidence="1 2">CBS 117.55</strain>
    </source>
</reference>
<dbReference type="EMBL" id="MSFL01000066">
    <property type="protein sequence ID" value="PWY64257.1"/>
    <property type="molecule type" value="Genomic_DNA"/>
</dbReference>
<keyword evidence="2" id="KW-1185">Reference proteome</keyword>
<name>A0A317UUN7_9EURO</name>
<dbReference type="VEuPathDB" id="FungiDB:BO70DRAFT_367036"/>
<sequence>MPYVGVIKLISKLQGWKLIRHHLQTADISGDMEKKCPCKIPFLTASDICLIHGIGVTIALTY</sequence>
<protein>
    <submittedName>
        <fullName evidence="1">Uncharacterized protein</fullName>
    </submittedName>
</protein>
<dbReference type="AlphaFoldDB" id="A0A317UUN7"/>
<evidence type="ECO:0000313" key="2">
    <source>
        <dbReference type="Proteomes" id="UP000247233"/>
    </source>
</evidence>
<proteinExistence type="predicted"/>
<gene>
    <name evidence="1" type="ORF">BO70DRAFT_367036</name>
</gene>
<evidence type="ECO:0000313" key="1">
    <source>
        <dbReference type="EMBL" id="PWY64257.1"/>
    </source>
</evidence>
<comment type="caution">
    <text evidence="1">The sequence shown here is derived from an EMBL/GenBank/DDBJ whole genome shotgun (WGS) entry which is preliminary data.</text>
</comment>
<dbReference type="RefSeq" id="XP_025394229.1">
    <property type="nucleotide sequence ID" value="XM_025544484.1"/>
</dbReference>
<dbReference type="GeneID" id="37066721"/>